<dbReference type="OrthoDB" id="880673at2759"/>
<protein>
    <submittedName>
        <fullName evidence="3">BTB/POZ and math domain-containing protein 6</fullName>
    </submittedName>
</protein>
<feature type="domain" description="BTB" evidence="2">
    <location>
        <begin position="1"/>
        <end position="61"/>
    </location>
</feature>
<evidence type="ECO:0000259" key="2">
    <source>
        <dbReference type="Pfam" id="PF00651"/>
    </source>
</evidence>
<gene>
    <name evidence="3" type="ORF">PHJA_000990600</name>
</gene>
<sequence length="79" mass="8868">MEPRIFKAMLWFIYTGTLEDEDQKVVNYSGSSVLNSFMGKVLAAAHQFELTKLKRVCESRISGELSAESVAFVLHLADL</sequence>
<dbReference type="InterPro" id="IPR011333">
    <property type="entry name" value="SKP1/BTB/POZ_sf"/>
</dbReference>
<keyword evidence="4" id="KW-1185">Reference proteome</keyword>
<dbReference type="Pfam" id="PF00651">
    <property type="entry name" value="BTB"/>
    <property type="match status" value="1"/>
</dbReference>
<dbReference type="AlphaFoldDB" id="A0A830BRE5"/>
<organism evidence="3 4">
    <name type="scientific">Phtheirospermum japonicum</name>
    <dbReference type="NCBI Taxonomy" id="374723"/>
    <lineage>
        <taxon>Eukaryota</taxon>
        <taxon>Viridiplantae</taxon>
        <taxon>Streptophyta</taxon>
        <taxon>Embryophyta</taxon>
        <taxon>Tracheophyta</taxon>
        <taxon>Spermatophyta</taxon>
        <taxon>Magnoliopsida</taxon>
        <taxon>eudicotyledons</taxon>
        <taxon>Gunneridae</taxon>
        <taxon>Pentapetalae</taxon>
        <taxon>asterids</taxon>
        <taxon>lamiids</taxon>
        <taxon>Lamiales</taxon>
        <taxon>Orobanchaceae</taxon>
        <taxon>Orobanchaceae incertae sedis</taxon>
        <taxon>Phtheirospermum</taxon>
    </lineage>
</organism>
<evidence type="ECO:0000313" key="3">
    <source>
        <dbReference type="EMBL" id="GFP88469.1"/>
    </source>
</evidence>
<dbReference type="Gene3D" id="3.30.710.10">
    <property type="entry name" value="Potassium Channel Kv1.1, Chain A"/>
    <property type="match status" value="1"/>
</dbReference>
<dbReference type="InterPro" id="IPR000210">
    <property type="entry name" value="BTB/POZ_dom"/>
</dbReference>
<accession>A0A830BRE5</accession>
<comment type="caution">
    <text evidence="3">The sequence shown here is derived from an EMBL/GenBank/DDBJ whole genome shotgun (WGS) entry which is preliminary data.</text>
</comment>
<dbReference type="Proteomes" id="UP000653305">
    <property type="component" value="Unassembled WGS sequence"/>
</dbReference>
<dbReference type="SUPFAM" id="SSF54695">
    <property type="entry name" value="POZ domain"/>
    <property type="match status" value="1"/>
</dbReference>
<dbReference type="EMBL" id="BMAC01000168">
    <property type="protein sequence ID" value="GFP88469.1"/>
    <property type="molecule type" value="Genomic_DNA"/>
</dbReference>
<comment type="pathway">
    <text evidence="1">Protein modification; protein ubiquitination.</text>
</comment>
<reference evidence="3" key="1">
    <citation type="submission" date="2020-07" db="EMBL/GenBank/DDBJ databases">
        <title>Ethylene signaling mediates host invasion by parasitic plants.</title>
        <authorList>
            <person name="Yoshida S."/>
        </authorList>
    </citation>
    <scope>NUCLEOTIDE SEQUENCE</scope>
    <source>
        <strain evidence="3">Okayama</strain>
    </source>
</reference>
<name>A0A830BRE5_9LAMI</name>
<proteinExistence type="predicted"/>
<evidence type="ECO:0000256" key="1">
    <source>
        <dbReference type="ARBA" id="ARBA00004906"/>
    </source>
</evidence>
<evidence type="ECO:0000313" key="4">
    <source>
        <dbReference type="Proteomes" id="UP000653305"/>
    </source>
</evidence>